<dbReference type="EMBL" id="JBIEKR010000013">
    <property type="protein sequence ID" value="MFG6274063.1"/>
    <property type="molecule type" value="Genomic_DNA"/>
</dbReference>
<dbReference type="RefSeq" id="WP_113855206.1">
    <property type="nucleotide sequence ID" value="NZ_CP011940.1"/>
</dbReference>
<evidence type="ECO:0000313" key="2">
    <source>
        <dbReference type="Proteomes" id="UP001605989"/>
    </source>
</evidence>
<sequence length="108" mass="12785">MENDKTVISLKELLARWNVSRGSITKMEHAGGLKRLKIPGIYYSMKNVLEIEGFDEKDLTHSPFEWRRMTRELEQTKEELHQYKSFFRQLTANIAELNYKYSQDAKKG</sequence>
<evidence type="ECO:0000313" key="1">
    <source>
        <dbReference type="EMBL" id="MFG6274063.1"/>
    </source>
</evidence>
<proteinExistence type="predicted"/>
<organism evidence="1 2">
    <name type="scientific">Megasphaera hexanoica</name>
    <dbReference type="NCBI Taxonomy" id="1675036"/>
    <lineage>
        <taxon>Bacteria</taxon>
        <taxon>Bacillati</taxon>
        <taxon>Bacillota</taxon>
        <taxon>Negativicutes</taxon>
        <taxon>Veillonellales</taxon>
        <taxon>Veillonellaceae</taxon>
        <taxon>Megasphaera</taxon>
    </lineage>
</organism>
<accession>A0ABW7DRQ1</accession>
<dbReference type="Proteomes" id="UP001605989">
    <property type="component" value="Unassembled WGS sequence"/>
</dbReference>
<evidence type="ECO:0008006" key="3">
    <source>
        <dbReference type="Google" id="ProtNLM"/>
    </source>
</evidence>
<name>A0ABW7DRQ1_9FIRM</name>
<protein>
    <recommendedName>
        <fullName evidence="3">DUF3972 domain-containing protein</fullName>
    </recommendedName>
</protein>
<reference evidence="1 2" key="1">
    <citation type="submission" date="2024-10" db="EMBL/GenBank/DDBJ databases">
        <authorList>
            <person name="Sang B.-I."/>
            <person name="Prabhaharan D."/>
        </authorList>
    </citation>
    <scope>NUCLEOTIDE SEQUENCE [LARGE SCALE GENOMIC DNA]</scope>
    <source>
        <strain evidence="1 2">MH</strain>
    </source>
</reference>
<gene>
    <name evidence="1" type="ORF">ACGTZG_12800</name>
</gene>
<comment type="caution">
    <text evidence="1">The sequence shown here is derived from an EMBL/GenBank/DDBJ whole genome shotgun (WGS) entry which is preliminary data.</text>
</comment>
<keyword evidence="2" id="KW-1185">Reference proteome</keyword>